<comment type="subcellular location">
    <subcellularLocation>
        <location evidence="6">Cytoplasm</location>
    </subcellularLocation>
</comment>
<evidence type="ECO:0000256" key="6">
    <source>
        <dbReference type="HAMAP-Rule" id="MF_00031"/>
    </source>
</evidence>
<feature type="region of interest" description="Domain III" evidence="6">
    <location>
        <begin position="146"/>
        <end position="208"/>
    </location>
</feature>
<dbReference type="InterPro" id="IPR003583">
    <property type="entry name" value="Hlx-hairpin-Hlx_DNA-bd_motif"/>
</dbReference>
<dbReference type="InterPro" id="IPR036267">
    <property type="entry name" value="RuvA_C_sf"/>
</dbReference>
<keyword evidence="2 6" id="KW-0227">DNA damage</keyword>
<comment type="function">
    <text evidence="6">The RuvA-RuvB-RuvC complex processes Holliday junction (HJ) DNA during genetic recombination and DNA repair, while the RuvA-RuvB complex plays an important role in the rescue of blocked DNA replication forks via replication fork reversal (RFR). RuvA specifically binds to HJ cruciform DNA, conferring on it an open structure. The RuvB hexamer acts as an ATP-dependent pump, pulling dsDNA into and through the RuvAB complex. HJ branch migration allows RuvC to scan DNA until it finds its consensus sequence, where it cleaves and resolves the cruciform DNA.</text>
</comment>
<dbReference type="Pfam" id="PF01330">
    <property type="entry name" value="RuvA_N"/>
    <property type="match status" value="1"/>
</dbReference>
<dbReference type="SUPFAM" id="SSF46929">
    <property type="entry name" value="DNA helicase RuvA subunit, C-terminal domain"/>
    <property type="match status" value="1"/>
</dbReference>
<dbReference type="InterPro" id="IPR013849">
    <property type="entry name" value="DNA_helicase_Holl-junc_RuvA_I"/>
</dbReference>
<dbReference type="InterPro" id="IPR000085">
    <property type="entry name" value="RuvA"/>
</dbReference>
<evidence type="ECO:0000313" key="8">
    <source>
        <dbReference type="EMBL" id="GAA3693990.1"/>
    </source>
</evidence>
<keyword evidence="4 6" id="KW-0233">DNA recombination</keyword>
<keyword evidence="3 6" id="KW-0238">DNA-binding</keyword>
<sequence length="208" mass="21805">MISSLAGVVQHVGLNSAVIEVGGFGMLVQATPQTLSGLHVGQDATLYTTMVVREESMTLFAFADTGAREVFETLQSVSGIGPRIALAVLAVLTPEEVRVAIAQGDAKTLTKVPGIGTKGAQRMVLELAGKLVPTGEATDQPTAPADESSWKAPVLDALTGLGWNEKDATRAMEAFETDNPELVATGTMPQILRAILADLGRRPQRAGR</sequence>
<dbReference type="NCBIfam" id="TIGR00084">
    <property type="entry name" value="ruvA"/>
    <property type="match status" value="1"/>
</dbReference>
<evidence type="ECO:0000256" key="2">
    <source>
        <dbReference type="ARBA" id="ARBA00022763"/>
    </source>
</evidence>
<feature type="domain" description="Helix-hairpin-helix DNA-binding motif class 1" evidence="7">
    <location>
        <begin position="107"/>
        <end position="126"/>
    </location>
</feature>
<evidence type="ECO:0000256" key="5">
    <source>
        <dbReference type="ARBA" id="ARBA00023204"/>
    </source>
</evidence>
<dbReference type="Proteomes" id="UP001501536">
    <property type="component" value="Unassembled WGS sequence"/>
</dbReference>
<dbReference type="EMBL" id="BAABCJ010000001">
    <property type="protein sequence ID" value="GAA3693990.1"/>
    <property type="molecule type" value="Genomic_DNA"/>
</dbReference>
<comment type="domain">
    <text evidence="6">Has three domains with a flexible linker between the domains II and III and assumes an 'L' shape. Domain III is highly mobile and contacts RuvB.</text>
</comment>
<organism evidence="8 9">
    <name type="scientific">Zhihengliuella alba</name>
    <dbReference type="NCBI Taxonomy" id="547018"/>
    <lineage>
        <taxon>Bacteria</taxon>
        <taxon>Bacillati</taxon>
        <taxon>Actinomycetota</taxon>
        <taxon>Actinomycetes</taxon>
        <taxon>Micrococcales</taxon>
        <taxon>Micrococcaceae</taxon>
        <taxon>Zhihengliuella</taxon>
    </lineage>
</organism>
<dbReference type="Gene3D" id="1.10.150.20">
    <property type="entry name" value="5' to 3' exonuclease, C-terminal subdomain"/>
    <property type="match status" value="1"/>
</dbReference>
<feature type="domain" description="Helix-hairpin-helix DNA-binding motif class 1" evidence="7">
    <location>
        <begin position="72"/>
        <end position="91"/>
    </location>
</feature>
<keyword evidence="9" id="KW-1185">Reference proteome</keyword>
<accession>A0ABP7CPE4</accession>
<name>A0ABP7CPE4_9MICC</name>
<gene>
    <name evidence="6 8" type="primary">ruvA</name>
    <name evidence="8" type="ORF">GCM10022377_03260</name>
</gene>
<evidence type="ECO:0000259" key="7">
    <source>
        <dbReference type="SMART" id="SM00278"/>
    </source>
</evidence>
<comment type="subunit">
    <text evidence="6">Homotetramer. Forms an RuvA(8)-RuvB(12)-Holliday junction (HJ) complex. HJ DNA is sandwiched between 2 RuvA tetramers; dsDNA enters through RuvA and exits via RuvB. An RuvB hexamer assembles on each DNA strand where it exits the tetramer. Each RuvB hexamer is contacted by two RuvA subunits (via domain III) on 2 adjacent RuvB subunits; this complex drives branch migration. In the full resolvosome a probable DNA-RuvA(4)-RuvB(12)-RuvC(2) complex forms which resolves the HJ.</text>
</comment>
<evidence type="ECO:0000256" key="3">
    <source>
        <dbReference type="ARBA" id="ARBA00023125"/>
    </source>
</evidence>
<keyword evidence="1 6" id="KW-0963">Cytoplasm</keyword>
<dbReference type="SMART" id="SM00278">
    <property type="entry name" value="HhH1"/>
    <property type="match status" value="2"/>
</dbReference>
<dbReference type="SUPFAM" id="SSF50249">
    <property type="entry name" value="Nucleic acid-binding proteins"/>
    <property type="match status" value="1"/>
</dbReference>
<keyword evidence="5 6" id="KW-0234">DNA repair</keyword>
<dbReference type="Pfam" id="PF14520">
    <property type="entry name" value="HHH_5"/>
    <property type="match status" value="1"/>
</dbReference>
<comment type="caution">
    <text evidence="8">The sequence shown here is derived from an EMBL/GenBank/DDBJ whole genome shotgun (WGS) entry which is preliminary data.</text>
</comment>
<evidence type="ECO:0000256" key="1">
    <source>
        <dbReference type="ARBA" id="ARBA00022490"/>
    </source>
</evidence>
<dbReference type="CDD" id="cd14332">
    <property type="entry name" value="UBA_RuvA_C"/>
    <property type="match status" value="1"/>
</dbReference>
<protein>
    <recommendedName>
        <fullName evidence="6">Holliday junction branch migration complex subunit RuvA</fullName>
    </recommendedName>
</protein>
<evidence type="ECO:0000313" key="9">
    <source>
        <dbReference type="Proteomes" id="UP001501536"/>
    </source>
</evidence>
<reference evidence="9" key="1">
    <citation type="journal article" date="2019" name="Int. J. Syst. Evol. Microbiol.">
        <title>The Global Catalogue of Microorganisms (GCM) 10K type strain sequencing project: providing services to taxonomists for standard genome sequencing and annotation.</title>
        <authorList>
            <consortium name="The Broad Institute Genomics Platform"/>
            <consortium name="The Broad Institute Genome Sequencing Center for Infectious Disease"/>
            <person name="Wu L."/>
            <person name="Ma J."/>
        </authorList>
    </citation>
    <scope>NUCLEOTIDE SEQUENCE [LARGE SCALE GENOMIC DNA]</scope>
    <source>
        <strain evidence="9">JCM 16961</strain>
    </source>
</reference>
<dbReference type="Gene3D" id="2.40.50.140">
    <property type="entry name" value="Nucleic acid-binding proteins"/>
    <property type="match status" value="1"/>
</dbReference>
<dbReference type="RefSeq" id="WP_344879001.1">
    <property type="nucleotide sequence ID" value="NZ_BAABCJ010000001.1"/>
</dbReference>
<comment type="similarity">
    <text evidence="6">Belongs to the RuvA family.</text>
</comment>
<dbReference type="Gene3D" id="1.10.8.10">
    <property type="entry name" value="DNA helicase RuvA subunit, C-terminal domain"/>
    <property type="match status" value="1"/>
</dbReference>
<dbReference type="InterPro" id="IPR011114">
    <property type="entry name" value="RuvA_C"/>
</dbReference>
<evidence type="ECO:0000256" key="4">
    <source>
        <dbReference type="ARBA" id="ARBA00023172"/>
    </source>
</evidence>
<dbReference type="InterPro" id="IPR012340">
    <property type="entry name" value="NA-bd_OB-fold"/>
</dbReference>
<comment type="caution">
    <text evidence="6">Lacks conserved residue(s) required for the propagation of feature annotation.</text>
</comment>
<proteinExistence type="inferred from homology"/>
<dbReference type="InterPro" id="IPR010994">
    <property type="entry name" value="RuvA_2-like"/>
</dbReference>
<dbReference type="SUPFAM" id="SSF47781">
    <property type="entry name" value="RuvA domain 2-like"/>
    <property type="match status" value="1"/>
</dbReference>
<dbReference type="HAMAP" id="MF_00031">
    <property type="entry name" value="DNA_HJ_migration_RuvA"/>
    <property type="match status" value="1"/>
</dbReference>